<dbReference type="KEGG" id="suam:BOO69_09950"/>
<dbReference type="InterPro" id="IPR047215">
    <property type="entry name" value="Galactose_mutarotase-like"/>
</dbReference>
<evidence type="ECO:0000256" key="1">
    <source>
        <dbReference type="ARBA" id="ARBA00006206"/>
    </source>
</evidence>
<dbReference type="SUPFAM" id="SSF74650">
    <property type="entry name" value="Galactose mutarotase-like"/>
    <property type="match status" value="1"/>
</dbReference>
<reference evidence="4 5" key="1">
    <citation type="submission" date="2016-11" db="EMBL/GenBank/DDBJ databases">
        <title>Complete genome sequence of Sulfitobacter sp. AM1-D1, a toxic bacteria associated with marine dinoflagellate Alexandrium minutum in East China Sea.</title>
        <authorList>
            <person name="Yang Q."/>
            <person name="Zhang X."/>
            <person name="Tian X."/>
        </authorList>
    </citation>
    <scope>NUCLEOTIDE SEQUENCE [LARGE SCALE GENOMIC DNA]</scope>
    <source>
        <strain evidence="4 5">AM1-D1</strain>
    </source>
</reference>
<accession>A0A1J0WH93</accession>
<dbReference type="Pfam" id="PF01263">
    <property type="entry name" value="Aldose_epim"/>
    <property type="match status" value="1"/>
</dbReference>
<dbReference type="GO" id="GO:0005737">
    <property type="term" value="C:cytoplasm"/>
    <property type="evidence" value="ECO:0007669"/>
    <property type="project" value="TreeGrafter"/>
</dbReference>
<protein>
    <recommendedName>
        <fullName evidence="6">Galactose mutarotase</fullName>
    </recommendedName>
</protein>
<dbReference type="GO" id="GO:0033499">
    <property type="term" value="P:galactose catabolic process via UDP-galactose, Leloir pathway"/>
    <property type="evidence" value="ECO:0007669"/>
    <property type="project" value="TreeGrafter"/>
</dbReference>
<dbReference type="InterPro" id="IPR014718">
    <property type="entry name" value="GH-type_carb-bd"/>
</dbReference>
<dbReference type="GO" id="GO:0006006">
    <property type="term" value="P:glucose metabolic process"/>
    <property type="evidence" value="ECO:0007669"/>
    <property type="project" value="TreeGrafter"/>
</dbReference>
<dbReference type="GO" id="GO:0030246">
    <property type="term" value="F:carbohydrate binding"/>
    <property type="evidence" value="ECO:0007669"/>
    <property type="project" value="InterPro"/>
</dbReference>
<proteinExistence type="inferred from homology"/>
<gene>
    <name evidence="4" type="ORF">BOO69_09950</name>
</gene>
<keyword evidence="5" id="KW-1185">Reference proteome</keyword>
<keyword evidence="2" id="KW-0413">Isomerase</keyword>
<dbReference type="PANTHER" id="PTHR10091:SF0">
    <property type="entry name" value="GALACTOSE MUTAROTASE"/>
    <property type="match status" value="1"/>
</dbReference>
<evidence type="ECO:0000313" key="4">
    <source>
        <dbReference type="EMBL" id="APE43700.1"/>
    </source>
</evidence>
<comment type="similarity">
    <text evidence="1">Belongs to the aldose epimerase family.</text>
</comment>
<dbReference type="InterPro" id="IPR011013">
    <property type="entry name" value="Gal_mutarotase_sf_dom"/>
</dbReference>
<keyword evidence="3" id="KW-0119">Carbohydrate metabolism</keyword>
<evidence type="ECO:0000313" key="5">
    <source>
        <dbReference type="Proteomes" id="UP000181897"/>
    </source>
</evidence>
<evidence type="ECO:0008006" key="6">
    <source>
        <dbReference type="Google" id="ProtNLM"/>
    </source>
</evidence>
<name>A0A1J0WH93_9RHOB</name>
<dbReference type="InterPro" id="IPR008183">
    <property type="entry name" value="Aldose_1/G6P_1-epimerase"/>
</dbReference>
<evidence type="ECO:0000256" key="2">
    <source>
        <dbReference type="ARBA" id="ARBA00023235"/>
    </source>
</evidence>
<dbReference type="GO" id="GO:0004034">
    <property type="term" value="F:aldose 1-epimerase activity"/>
    <property type="evidence" value="ECO:0007669"/>
    <property type="project" value="TreeGrafter"/>
</dbReference>
<dbReference type="Gene3D" id="2.70.98.10">
    <property type="match status" value="1"/>
</dbReference>
<dbReference type="STRING" id="1917485.BOO69_09950"/>
<evidence type="ECO:0000256" key="3">
    <source>
        <dbReference type="ARBA" id="ARBA00023277"/>
    </source>
</evidence>
<organism evidence="4 5">
    <name type="scientific">Sulfitobacter alexandrii</name>
    <dbReference type="NCBI Taxonomy" id="1917485"/>
    <lineage>
        <taxon>Bacteria</taxon>
        <taxon>Pseudomonadati</taxon>
        <taxon>Pseudomonadota</taxon>
        <taxon>Alphaproteobacteria</taxon>
        <taxon>Rhodobacterales</taxon>
        <taxon>Roseobacteraceae</taxon>
        <taxon>Sulfitobacter</taxon>
    </lineage>
</organism>
<sequence>MSAFDPLILRSDRLTARVLPYGASLVGLHFAGREGNLVLGFSDPQDHALIPVFAGAVVGPVANRITDGRLVLAGETHQMPRNEGTNTLHSGPDGLHARHWNVLAQDEARLHLGLTLPDGACGLPGTREISAAYTLDGDALTVILQARTDRLTAMNLAHHPYWTLDTAADVSTHRLRVAADHLLPVDASGLPTGEIRPVAETAHDFRAARPVPGDAPLDLNFCLSDTPAPQPRTVATLTGGDGVTLEIETDAPGLQVYNGAFLPDRPGAVSGGRGLRPFHAMALEPQFWPDAPTHDHFPSILLRPEDTWRQTTRYRILSAR</sequence>
<dbReference type="RefSeq" id="WP_071972035.1">
    <property type="nucleotide sequence ID" value="NZ_CP018076.1"/>
</dbReference>
<dbReference type="PANTHER" id="PTHR10091">
    <property type="entry name" value="ALDOSE-1-EPIMERASE"/>
    <property type="match status" value="1"/>
</dbReference>
<dbReference type="EMBL" id="CP018076">
    <property type="protein sequence ID" value="APE43700.1"/>
    <property type="molecule type" value="Genomic_DNA"/>
</dbReference>
<dbReference type="AlphaFoldDB" id="A0A1J0WH93"/>
<dbReference type="CDD" id="cd09019">
    <property type="entry name" value="galactose_mutarotase_like"/>
    <property type="match status" value="1"/>
</dbReference>
<dbReference type="OrthoDB" id="9779408at2"/>
<dbReference type="Proteomes" id="UP000181897">
    <property type="component" value="Chromosome"/>
</dbReference>